<evidence type="ECO:0000259" key="4">
    <source>
        <dbReference type="Pfam" id="PF17830"/>
    </source>
</evidence>
<proteinExistence type="predicted"/>
<dbReference type="Pfam" id="PF17830">
    <property type="entry name" value="STI1-HOP_DP"/>
    <property type="match status" value="1"/>
</dbReference>
<dbReference type="PANTHER" id="PTHR45883:SF2">
    <property type="entry name" value="HSC70-INTERACTING PROTEIN"/>
    <property type="match status" value="1"/>
</dbReference>
<feature type="region of interest" description="Disordered" evidence="3">
    <location>
        <begin position="1"/>
        <end position="25"/>
    </location>
</feature>
<gene>
    <name evidence="5" type="ORF">ADUPG1_013519</name>
</gene>
<keyword evidence="1" id="KW-0677">Repeat</keyword>
<evidence type="ECO:0000256" key="1">
    <source>
        <dbReference type="ARBA" id="ARBA00022737"/>
    </source>
</evidence>
<evidence type="ECO:0000256" key="2">
    <source>
        <dbReference type="ARBA" id="ARBA00022803"/>
    </source>
</evidence>
<dbReference type="EMBL" id="BQXS01012687">
    <property type="protein sequence ID" value="GKT26892.1"/>
    <property type="molecule type" value="Genomic_DNA"/>
</dbReference>
<protein>
    <recommendedName>
        <fullName evidence="4">STI1/HOP DP domain-containing protein</fullName>
    </recommendedName>
</protein>
<organism evidence="5 6">
    <name type="scientific">Aduncisulcus paluster</name>
    <dbReference type="NCBI Taxonomy" id="2918883"/>
    <lineage>
        <taxon>Eukaryota</taxon>
        <taxon>Metamonada</taxon>
        <taxon>Carpediemonas-like organisms</taxon>
        <taxon>Aduncisulcus</taxon>
    </lineage>
</organism>
<feature type="compositionally biased region" description="Acidic residues" evidence="3">
    <location>
        <begin position="1"/>
        <end position="11"/>
    </location>
</feature>
<sequence length="307" mass="34079">MSEDEYSDLPELENPGLDGSSNPNVDSRVYLDLEALYLPPLSAPEPSESNCDQAYDKMRDAMEIASEQPEDAIAFLTDAIELDPKSATYIARRAKILLGLFRSKAALRDVNHAISLNNSCALAHKVKGKALIELGEYVEATKSLKVALSLDYDEKTAHELKSIAKLVEMEEKEKKEEEKRQKAEKEKYTHIHSKSGSDKAPDDPTKAFKSAMEEEVKKNMSRKFGIDPSTGSNPFSMLAGLASGQLTPEMIAQLTSNPEVMQVMADKSFTEKLSLAADPSKGRTLMTDKDFMNKLGIIMRFMNSFQK</sequence>
<dbReference type="Proteomes" id="UP001057375">
    <property type="component" value="Unassembled WGS sequence"/>
</dbReference>
<reference evidence="5" key="1">
    <citation type="submission" date="2022-03" db="EMBL/GenBank/DDBJ databases">
        <title>Draft genome sequence of Aduncisulcus paluster, a free-living microaerophilic Fornicata.</title>
        <authorList>
            <person name="Yuyama I."/>
            <person name="Kume K."/>
            <person name="Tamura T."/>
            <person name="Inagaki Y."/>
            <person name="Hashimoto T."/>
        </authorList>
    </citation>
    <scope>NUCLEOTIDE SEQUENCE</scope>
    <source>
        <strain evidence="5">NY0171</strain>
    </source>
</reference>
<feature type="domain" description="STI1/HOP DP" evidence="4">
    <location>
        <begin position="248"/>
        <end position="299"/>
    </location>
</feature>
<dbReference type="InterPro" id="IPR041243">
    <property type="entry name" value="STI1/HOP_DP"/>
</dbReference>
<keyword evidence="2" id="KW-0802">TPR repeat</keyword>
<dbReference type="Gene3D" id="1.10.260.100">
    <property type="match status" value="1"/>
</dbReference>
<accession>A0ABQ5K3T4</accession>
<feature type="region of interest" description="Disordered" evidence="3">
    <location>
        <begin position="170"/>
        <end position="205"/>
    </location>
</feature>
<dbReference type="InterPro" id="IPR011990">
    <property type="entry name" value="TPR-like_helical_dom_sf"/>
</dbReference>
<evidence type="ECO:0000313" key="6">
    <source>
        <dbReference type="Proteomes" id="UP001057375"/>
    </source>
</evidence>
<name>A0ABQ5K3T4_9EUKA</name>
<dbReference type="SUPFAM" id="SSF48452">
    <property type="entry name" value="TPR-like"/>
    <property type="match status" value="1"/>
</dbReference>
<evidence type="ECO:0000313" key="5">
    <source>
        <dbReference type="EMBL" id="GKT26892.1"/>
    </source>
</evidence>
<keyword evidence="6" id="KW-1185">Reference proteome</keyword>
<evidence type="ECO:0000256" key="3">
    <source>
        <dbReference type="SAM" id="MobiDB-lite"/>
    </source>
</evidence>
<dbReference type="PANTHER" id="PTHR45883">
    <property type="entry name" value="HSC70-INTERACTING PROTEIN"/>
    <property type="match status" value="1"/>
</dbReference>
<comment type="caution">
    <text evidence="5">The sequence shown here is derived from an EMBL/GenBank/DDBJ whole genome shotgun (WGS) entry which is preliminary data.</text>
</comment>
<dbReference type="Gene3D" id="1.25.40.10">
    <property type="entry name" value="Tetratricopeptide repeat domain"/>
    <property type="match status" value="1"/>
</dbReference>